<keyword evidence="4" id="KW-1185">Reference proteome</keyword>
<evidence type="ECO:0000313" key="2">
    <source>
        <dbReference type="EMBL" id="TNM67019.1"/>
    </source>
</evidence>
<dbReference type="Proteomes" id="UP000313988">
    <property type="component" value="Unassembled WGS sequence"/>
</dbReference>
<evidence type="ECO:0000313" key="3">
    <source>
        <dbReference type="Proteomes" id="UP000313988"/>
    </source>
</evidence>
<reference evidence="2 3" key="1">
    <citation type="submission" date="2019-06" db="EMBL/GenBank/DDBJ databases">
        <title>Genome sequence of Deinococcus radiopugnans ATCC 19172.</title>
        <authorList>
            <person name="Maclea K.S."/>
            <person name="Maynard C.R."/>
        </authorList>
    </citation>
    <scope>NUCLEOTIDE SEQUENCE [LARGE SCALE GENOMIC DNA]</scope>
    <source>
        <strain evidence="2 3">ATCC 19172</strain>
    </source>
</reference>
<accession>A0A5C4XU77</accession>
<proteinExistence type="predicted"/>
<sequence length="103" mass="11957">MRTRLAGSQMLGQPGHLSLQQALEPYSDRYDVVLVDRLLGTGRLAMQRRPTLRLRSPRVTWPLSVPRWRSHAWTSQALTGKRWSARRRVIDIGNRGERAWPRS</sequence>
<organism evidence="2 3">
    <name type="scientific">Deinococcus radiopugnans ATCC 19172</name>
    <dbReference type="NCBI Taxonomy" id="585398"/>
    <lineage>
        <taxon>Bacteria</taxon>
        <taxon>Thermotogati</taxon>
        <taxon>Deinococcota</taxon>
        <taxon>Deinococci</taxon>
        <taxon>Deinococcales</taxon>
        <taxon>Deinococcaceae</taxon>
        <taxon>Deinococcus</taxon>
    </lineage>
</organism>
<dbReference type="EMBL" id="JACHEW010000037">
    <property type="protein sequence ID" value="MBB6018665.1"/>
    <property type="molecule type" value="Genomic_DNA"/>
</dbReference>
<protein>
    <submittedName>
        <fullName evidence="2">Uncharacterized protein</fullName>
    </submittedName>
</protein>
<name>A0A5C4XU77_9DEIO</name>
<evidence type="ECO:0000313" key="1">
    <source>
        <dbReference type="EMBL" id="MBB6018665.1"/>
    </source>
</evidence>
<dbReference type="EMBL" id="VDMO01000035">
    <property type="protein sequence ID" value="TNM67019.1"/>
    <property type="molecule type" value="Genomic_DNA"/>
</dbReference>
<comment type="caution">
    <text evidence="2">The sequence shown here is derived from an EMBL/GenBank/DDBJ whole genome shotgun (WGS) entry which is preliminary data.</text>
</comment>
<evidence type="ECO:0000313" key="4">
    <source>
        <dbReference type="Proteomes" id="UP000629870"/>
    </source>
</evidence>
<reference evidence="1 4" key="2">
    <citation type="submission" date="2020-08" db="EMBL/GenBank/DDBJ databases">
        <title>Genomic Encyclopedia of Type Strains, Phase IV (KMG-IV): sequencing the most valuable type-strain genomes for metagenomic binning, comparative biology and taxonomic classification.</title>
        <authorList>
            <person name="Goeker M."/>
        </authorList>
    </citation>
    <scope>NUCLEOTIDE SEQUENCE [LARGE SCALE GENOMIC DNA]</scope>
    <source>
        <strain evidence="1 4">DSM 12027</strain>
    </source>
</reference>
<dbReference type="RefSeq" id="WP_139404785.1">
    <property type="nucleotide sequence ID" value="NZ_JACHEW010000037.1"/>
</dbReference>
<gene>
    <name evidence="2" type="ORF">FHR04_19060</name>
    <name evidence="1" type="ORF">HNQ04_003946</name>
</gene>
<dbReference type="AlphaFoldDB" id="A0A5C4XU77"/>
<dbReference type="Proteomes" id="UP000629870">
    <property type="component" value="Unassembled WGS sequence"/>
</dbReference>